<keyword evidence="4 6" id="KW-0378">Hydrolase</keyword>
<dbReference type="InterPro" id="IPR006101">
    <property type="entry name" value="Glyco_hydro_2"/>
</dbReference>
<dbReference type="InterPro" id="IPR006104">
    <property type="entry name" value="Glyco_hydro_2_N"/>
</dbReference>
<evidence type="ECO:0000256" key="4">
    <source>
        <dbReference type="ARBA" id="ARBA00022801"/>
    </source>
</evidence>
<dbReference type="PANTHER" id="PTHR10066">
    <property type="entry name" value="BETA-GLUCURONIDASE"/>
    <property type="match status" value="1"/>
</dbReference>
<feature type="domain" description="Glycosyl hydrolases family 2 sugar binding" evidence="10">
    <location>
        <begin position="45"/>
        <end position="207"/>
    </location>
</feature>
<dbReference type="InterPro" id="IPR017853">
    <property type="entry name" value="GH"/>
</dbReference>
<proteinExistence type="inferred from homology"/>
<dbReference type="PROSITE" id="PS00719">
    <property type="entry name" value="GLYCOSYL_HYDROL_F2_1"/>
    <property type="match status" value="1"/>
</dbReference>
<feature type="signal peptide" evidence="7">
    <location>
        <begin position="1"/>
        <end position="20"/>
    </location>
</feature>
<dbReference type="Gene3D" id="3.20.20.80">
    <property type="entry name" value="Glycosidases"/>
    <property type="match status" value="1"/>
</dbReference>
<dbReference type="InterPro" id="IPR006102">
    <property type="entry name" value="Ig-like_GH2"/>
</dbReference>
<dbReference type="InterPro" id="IPR036156">
    <property type="entry name" value="Beta-gal/glucu_dom_sf"/>
</dbReference>
<dbReference type="Proteomes" id="UP001501175">
    <property type="component" value="Unassembled WGS sequence"/>
</dbReference>
<evidence type="ECO:0000259" key="8">
    <source>
        <dbReference type="Pfam" id="PF00703"/>
    </source>
</evidence>
<gene>
    <name evidence="11" type="primary">uidA_2</name>
    <name evidence="11" type="ORF">GCM10023189_48330</name>
</gene>
<evidence type="ECO:0000256" key="1">
    <source>
        <dbReference type="ARBA" id="ARBA00007401"/>
    </source>
</evidence>
<protein>
    <recommendedName>
        <fullName evidence="3">Beta-glucuronidase</fullName>
        <ecNumber evidence="2">3.2.1.31</ecNumber>
    </recommendedName>
</protein>
<evidence type="ECO:0000259" key="10">
    <source>
        <dbReference type="Pfam" id="PF02837"/>
    </source>
</evidence>
<dbReference type="RefSeq" id="WP_345247910.1">
    <property type="nucleotide sequence ID" value="NZ_BAABHD010000081.1"/>
</dbReference>
<name>A0ABP8NIA9_9BACT</name>
<dbReference type="PRINTS" id="PR00132">
    <property type="entry name" value="GLHYDRLASE2"/>
</dbReference>
<dbReference type="InterPro" id="IPR008979">
    <property type="entry name" value="Galactose-bd-like_sf"/>
</dbReference>
<dbReference type="InterPro" id="IPR013783">
    <property type="entry name" value="Ig-like_fold"/>
</dbReference>
<dbReference type="Pfam" id="PF02837">
    <property type="entry name" value="Glyco_hydro_2_N"/>
    <property type="match status" value="1"/>
</dbReference>
<dbReference type="EMBL" id="BAABHD010000081">
    <property type="protein sequence ID" value="GAA4466373.1"/>
    <property type="molecule type" value="Genomic_DNA"/>
</dbReference>
<evidence type="ECO:0000256" key="7">
    <source>
        <dbReference type="SAM" id="SignalP"/>
    </source>
</evidence>
<dbReference type="PANTHER" id="PTHR10066:SF67">
    <property type="entry name" value="BETA-GLUCURONIDASE"/>
    <property type="match status" value="1"/>
</dbReference>
<evidence type="ECO:0000313" key="12">
    <source>
        <dbReference type="Proteomes" id="UP001501175"/>
    </source>
</evidence>
<feature type="domain" description="Glycoside hydrolase family 2 immunoglobulin-like beta-sandwich" evidence="8">
    <location>
        <begin position="211"/>
        <end position="306"/>
    </location>
</feature>
<comment type="caution">
    <text evidence="11">The sequence shown here is derived from an EMBL/GenBank/DDBJ whole genome shotgun (WGS) entry which is preliminary data.</text>
</comment>
<dbReference type="SUPFAM" id="SSF49303">
    <property type="entry name" value="beta-Galactosidase/glucuronidase domain"/>
    <property type="match status" value="1"/>
</dbReference>
<dbReference type="SUPFAM" id="SSF49785">
    <property type="entry name" value="Galactose-binding domain-like"/>
    <property type="match status" value="1"/>
</dbReference>
<dbReference type="Pfam" id="PF00703">
    <property type="entry name" value="Glyco_hydro_2"/>
    <property type="match status" value="1"/>
</dbReference>
<evidence type="ECO:0000256" key="3">
    <source>
        <dbReference type="ARBA" id="ARBA00016205"/>
    </source>
</evidence>
<accession>A0ABP8NIA9</accession>
<dbReference type="InterPro" id="IPR006103">
    <property type="entry name" value="Glyco_hydro_2_cat"/>
</dbReference>
<dbReference type="NCBIfam" id="NF007538">
    <property type="entry name" value="PRK10150.1"/>
    <property type="match status" value="1"/>
</dbReference>
<evidence type="ECO:0000259" key="9">
    <source>
        <dbReference type="Pfam" id="PF02836"/>
    </source>
</evidence>
<dbReference type="Pfam" id="PF02836">
    <property type="entry name" value="Glyco_hydro_2_C"/>
    <property type="match status" value="1"/>
</dbReference>
<feature type="domain" description="Glycoside hydrolase family 2 catalytic" evidence="9">
    <location>
        <begin position="310"/>
        <end position="619"/>
    </location>
</feature>
<feature type="chain" id="PRO_5047087249" description="Beta-glucuronidase" evidence="7">
    <location>
        <begin position="21"/>
        <end position="624"/>
    </location>
</feature>
<sequence length="624" mass="69781">MTTRYLLLLLLAVPLMPAQAQPFTAADPTRIALYPQQNDLRNTLSLSGIWQFKKDSLAVGEKEGWQNGLTEARSIAVPGSWNEQFTDSRDYLGVVWYQKETYVPSAWRGQRIFIRVGSANYAAKLWINGKPVGIHEGGNLPFTFEIGSLVNWGGSNRITVQVENILKPSRVPTGNVPGSPFTNFPKSNYDFFPFAGLHRDVWLYSLPAVASIKDITVKTNFTGTTGSVEVAVATEGKASRGTIVITGQGKRYEAPIRLTANAATATISIPDVRLWAPEDPYLYQVDVTIGDGKTLLDHYTLETGVRTITTTNKQLLLNGKPILLKGFGKHEDFPIFGRGTAQPVIVKDFSLMKWVGANSFRTSHYPYDEEFMRMADREGFLVIDEIPAVGLYFHGDTNDLAQRQAMCKQYLNELITRDKNHPSVIMWCVVNEPFPREVSVTGGPGGREATPQSIALFNELFALVKQKDNTRLATLVGVMGGPMEWIGLADVICINRYYGWYTHAGDLAGAAKLLAIEADAIHKRFNKPIIYTEFGADTYPGMHAEDPEMFTEEFQTNYLKMYLDFAQSRDYIAGMHVWAFTDFKTGQGIIRFGGMNYKGVFTRDRKPKAAAHYLRSRWLKKATL</sequence>
<evidence type="ECO:0000256" key="6">
    <source>
        <dbReference type="RuleBase" id="RU361154"/>
    </source>
</evidence>
<dbReference type="SUPFAM" id="SSF51445">
    <property type="entry name" value="(Trans)glycosidases"/>
    <property type="match status" value="1"/>
</dbReference>
<dbReference type="Gene3D" id="2.60.40.10">
    <property type="entry name" value="Immunoglobulins"/>
    <property type="match status" value="1"/>
</dbReference>
<comment type="similarity">
    <text evidence="1 6">Belongs to the glycosyl hydrolase 2 family.</text>
</comment>
<keyword evidence="12" id="KW-1185">Reference proteome</keyword>
<dbReference type="InterPro" id="IPR023230">
    <property type="entry name" value="Glyco_hydro_2_CS"/>
</dbReference>
<dbReference type="Gene3D" id="2.60.120.260">
    <property type="entry name" value="Galactose-binding domain-like"/>
    <property type="match status" value="1"/>
</dbReference>
<dbReference type="EC" id="3.2.1.31" evidence="2"/>
<evidence type="ECO:0000313" key="11">
    <source>
        <dbReference type="EMBL" id="GAA4466373.1"/>
    </source>
</evidence>
<reference evidence="12" key="1">
    <citation type="journal article" date="2019" name="Int. J. Syst. Evol. Microbiol.">
        <title>The Global Catalogue of Microorganisms (GCM) 10K type strain sequencing project: providing services to taxonomists for standard genome sequencing and annotation.</title>
        <authorList>
            <consortium name="The Broad Institute Genomics Platform"/>
            <consortium name="The Broad Institute Genome Sequencing Center for Infectious Disease"/>
            <person name="Wu L."/>
            <person name="Ma J."/>
        </authorList>
    </citation>
    <scope>NUCLEOTIDE SEQUENCE [LARGE SCALE GENOMIC DNA]</scope>
    <source>
        <strain evidence="12">JCM 17927</strain>
    </source>
</reference>
<evidence type="ECO:0000256" key="5">
    <source>
        <dbReference type="ARBA" id="ARBA00023295"/>
    </source>
</evidence>
<keyword evidence="7" id="KW-0732">Signal</keyword>
<keyword evidence="5 6" id="KW-0326">Glycosidase</keyword>
<organism evidence="11 12">
    <name type="scientific">Nibrella saemangeumensis</name>
    <dbReference type="NCBI Taxonomy" id="1084526"/>
    <lineage>
        <taxon>Bacteria</taxon>
        <taxon>Pseudomonadati</taxon>
        <taxon>Bacteroidota</taxon>
        <taxon>Cytophagia</taxon>
        <taxon>Cytophagales</taxon>
        <taxon>Spirosomataceae</taxon>
        <taxon>Nibrella</taxon>
    </lineage>
</organism>
<evidence type="ECO:0000256" key="2">
    <source>
        <dbReference type="ARBA" id="ARBA00012761"/>
    </source>
</evidence>